<evidence type="ECO:0000313" key="2">
    <source>
        <dbReference type="EMBL" id="OKL55469.1"/>
    </source>
</evidence>
<dbReference type="Proteomes" id="UP000214365">
    <property type="component" value="Unassembled WGS sequence"/>
</dbReference>
<dbReference type="PANTHER" id="PTHR47129:SF1">
    <property type="entry name" value="NMRA-LIKE DOMAIN-CONTAINING PROTEIN"/>
    <property type="match status" value="1"/>
</dbReference>
<gene>
    <name evidence="2" type="ORF">UA08_09325</name>
</gene>
<accession>A0A1Q5Q6J8</accession>
<dbReference type="OrthoDB" id="419598at2759"/>
<dbReference type="GeneID" id="31009081"/>
<keyword evidence="3" id="KW-1185">Reference proteome</keyword>
<dbReference type="InterPro" id="IPR036291">
    <property type="entry name" value="NAD(P)-bd_dom_sf"/>
</dbReference>
<dbReference type="PANTHER" id="PTHR47129">
    <property type="entry name" value="QUINONE OXIDOREDUCTASE 2"/>
    <property type="match status" value="1"/>
</dbReference>
<dbReference type="Pfam" id="PF05368">
    <property type="entry name" value="NmrA"/>
    <property type="match status" value="1"/>
</dbReference>
<sequence length="331" mass="36610">MTDAKDIGIFPASGGLGESTIQHLLKFIPAASLTLLARNPEKRAAESRQGAVVRRADYDDAASLERVFEGISVLFLISYASCEHEHRSRAHRMAIDAAIRSGVKHIFYSSLAFGGNLSKETAALVMRAHIDTEVYLEELARAHQSSFTYTVIREGLYSESFPIYTAFFDPRNPVTEIKIPHDGSAPGVAWVKRDELGEATAKLIAAYAQNPLGFPYSNQILLLTGSRVLTLAETVAVVSQIIGRNDIRIKKVSVEEYAAQPQNAPMLTYHGVDLSKEWATAWKAIANGECNVVTPLLGETLGREPEDFETTIRRQVEGQKWHELQLQRRAS</sequence>
<dbReference type="SUPFAM" id="SSF51735">
    <property type="entry name" value="NAD(P)-binding Rossmann-fold domains"/>
    <property type="match status" value="1"/>
</dbReference>
<reference evidence="2 3" key="1">
    <citation type="submission" date="2015-06" db="EMBL/GenBank/DDBJ databases">
        <title>Talaromyces atroroseus IBT 11181 draft genome.</title>
        <authorList>
            <person name="Rasmussen K.B."/>
            <person name="Rasmussen S."/>
            <person name="Petersen B."/>
            <person name="Sicheritz-Ponten T."/>
            <person name="Mortensen U.H."/>
            <person name="Thrane U."/>
        </authorList>
    </citation>
    <scope>NUCLEOTIDE SEQUENCE [LARGE SCALE GENOMIC DNA]</scope>
    <source>
        <strain evidence="2 3">IBT 11181</strain>
    </source>
</reference>
<dbReference type="InterPro" id="IPR008030">
    <property type="entry name" value="NmrA-like"/>
</dbReference>
<feature type="domain" description="NmrA-like" evidence="1">
    <location>
        <begin position="5"/>
        <end position="253"/>
    </location>
</feature>
<proteinExistence type="predicted"/>
<protein>
    <recommendedName>
        <fullName evidence="1">NmrA-like domain-containing protein</fullName>
    </recommendedName>
</protein>
<dbReference type="Gene3D" id="3.40.50.720">
    <property type="entry name" value="NAD(P)-binding Rossmann-like Domain"/>
    <property type="match status" value="1"/>
</dbReference>
<dbReference type="EMBL" id="LFMY01000021">
    <property type="protein sequence ID" value="OKL55469.1"/>
    <property type="molecule type" value="Genomic_DNA"/>
</dbReference>
<evidence type="ECO:0000259" key="1">
    <source>
        <dbReference type="Pfam" id="PF05368"/>
    </source>
</evidence>
<organism evidence="2 3">
    <name type="scientific">Talaromyces atroroseus</name>
    <dbReference type="NCBI Taxonomy" id="1441469"/>
    <lineage>
        <taxon>Eukaryota</taxon>
        <taxon>Fungi</taxon>
        <taxon>Dikarya</taxon>
        <taxon>Ascomycota</taxon>
        <taxon>Pezizomycotina</taxon>
        <taxon>Eurotiomycetes</taxon>
        <taxon>Eurotiomycetidae</taxon>
        <taxon>Eurotiales</taxon>
        <taxon>Trichocomaceae</taxon>
        <taxon>Talaromyces</taxon>
        <taxon>Talaromyces sect. Trachyspermi</taxon>
    </lineage>
</organism>
<dbReference type="InterPro" id="IPR052718">
    <property type="entry name" value="NmrA-type_oxidoreductase"/>
</dbReference>
<name>A0A1Q5Q6J8_TALAT</name>
<dbReference type="Gene3D" id="3.90.25.10">
    <property type="entry name" value="UDP-galactose 4-epimerase, domain 1"/>
    <property type="match status" value="1"/>
</dbReference>
<dbReference type="AlphaFoldDB" id="A0A1Q5Q6J8"/>
<evidence type="ECO:0000313" key="3">
    <source>
        <dbReference type="Proteomes" id="UP000214365"/>
    </source>
</evidence>
<comment type="caution">
    <text evidence="2">The sequence shown here is derived from an EMBL/GenBank/DDBJ whole genome shotgun (WGS) entry which is preliminary data.</text>
</comment>
<dbReference type="RefSeq" id="XP_020115590.1">
    <property type="nucleotide sequence ID" value="XM_020265255.1"/>
</dbReference>
<dbReference type="STRING" id="1441469.A0A1Q5Q6J8"/>